<dbReference type="Proteomes" id="UP000753256">
    <property type="component" value="Unassembled WGS sequence"/>
</dbReference>
<protein>
    <submittedName>
        <fullName evidence="3">HDIG domain-containing protein</fullName>
    </submittedName>
</protein>
<proteinExistence type="predicted"/>
<dbReference type="SUPFAM" id="SSF109604">
    <property type="entry name" value="HD-domain/PDEase-like"/>
    <property type="match status" value="1"/>
</dbReference>
<dbReference type="Gene3D" id="1.10.3210.10">
    <property type="entry name" value="Hypothetical protein af1432"/>
    <property type="match status" value="1"/>
</dbReference>
<gene>
    <name evidence="3" type="ORF">K8V70_02095</name>
</gene>
<evidence type="ECO:0000259" key="2">
    <source>
        <dbReference type="SMART" id="SM00471"/>
    </source>
</evidence>
<dbReference type="NCBIfam" id="TIGR00277">
    <property type="entry name" value="HDIG"/>
    <property type="match status" value="1"/>
</dbReference>
<dbReference type="AlphaFoldDB" id="A0A921IT68"/>
<dbReference type="RefSeq" id="WP_273188915.1">
    <property type="nucleotide sequence ID" value="NZ_DYUZ01000008.1"/>
</dbReference>
<dbReference type="InterPro" id="IPR006674">
    <property type="entry name" value="HD_domain"/>
</dbReference>
<comment type="caution">
    <text evidence="3">The sequence shown here is derived from an EMBL/GenBank/DDBJ whole genome shotgun (WGS) entry which is preliminary data.</text>
</comment>
<dbReference type="InterPro" id="IPR006675">
    <property type="entry name" value="HDIG_dom"/>
</dbReference>
<reference evidence="3" key="1">
    <citation type="journal article" date="2021" name="PeerJ">
        <title>Extensive microbial diversity within the chicken gut microbiome revealed by metagenomics and culture.</title>
        <authorList>
            <person name="Gilroy R."/>
            <person name="Ravi A."/>
            <person name="Getino M."/>
            <person name="Pursley I."/>
            <person name="Horton D.L."/>
            <person name="Alikhan N.F."/>
            <person name="Baker D."/>
            <person name="Gharbi K."/>
            <person name="Hall N."/>
            <person name="Watson M."/>
            <person name="Adriaenssens E.M."/>
            <person name="Foster-Nyarko E."/>
            <person name="Jarju S."/>
            <person name="Secka A."/>
            <person name="Antonio M."/>
            <person name="Oren A."/>
            <person name="Chaudhuri R.R."/>
            <person name="La Ragione R."/>
            <person name="Hildebrand F."/>
            <person name="Pallen M.J."/>
        </authorList>
    </citation>
    <scope>NUCLEOTIDE SEQUENCE</scope>
    <source>
        <strain evidence="3">ChiHjej13B12-9602</strain>
    </source>
</reference>
<reference evidence="3" key="2">
    <citation type="submission" date="2021-09" db="EMBL/GenBank/DDBJ databases">
        <authorList>
            <person name="Gilroy R."/>
        </authorList>
    </citation>
    <scope>NUCLEOTIDE SEQUENCE</scope>
    <source>
        <strain evidence="3">ChiHjej13B12-9602</strain>
    </source>
</reference>
<evidence type="ECO:0000313" key="4">
    <source>
        <dbReference type="Proteomes" id="UP000753256"/>
    </source>
</evidence>
<name>A0A921IT68_9ACTN</name>
<dbReference type="CDD" id="cd00077">
    <property type="entry name" value="HDc"/>
    <property type="match status" value="1"/>
</dbReference>
<feature type="domain" description="HD/PDEase" evidence="2">
    <location>
        <begin position="30"/>
        <end position="206"/>
    </location>
</feature>
<accession>A0A921IT68</accession>
<dbReference type="Pfam" id="PF01966">
    <property type="entry name" value="HD"/>
    <property type="match status" value="1"/>
</dbReference>
<dbReference type="EMBL" id="DYUZ01000008">
    <property type="protein sequence ID" value="HJG36643.1"/>
    <property type="molecule type" value="Genomic_DNA"/>
</dbReference>
<dbReference type="SMART" id="SM00471">
    <property type="entry name" value="HDc"/>
    <property type="match status" value="1"/>
</dbReference>
<organism evidence="3 4">
    <name type="scientific">Enorma phocaeensis</name>
    <dbReference type="NCBI Taxonomy" id="1871019"/>
    <lineage>
        <taxon>Bacteria</taxon>
        <taxon>Bacillati</taxon>
        <taxon>Actinomycetota</taxon>
        <taxon>Coriobacteriia</taxon>
        <taxon>Coriobacteriales</taxon>
        <taxon>Coriobacteriaceae</taxon>
        <taxon>Enorma</taxon>
    </lineage>
</organism>
<sequence length="311" mass="33721">MASAASSIDHLRAQAAFDAYVAPYDTANPRIALKVEHTLRVAELSERIAREAGFTPAGIDLAWLCGLLHDIGRFEQLRRWDTFSDAASTNHAALGVEVLFGADGNACADSNADAGDGANADARDDAGASANDDASTSIGDGSSAGVIHRFIDPNDELESIVYAAVAYHSDFRLPDHLDVRTRAICDVVRDADKIDILRVTCSDSVETVLGVSEDELLASTVSPAVEDAFFEHRTVRRDERATPADFLVSLACFSYELAYPASLGIAEEQGFMFLPFERPFGIGNTFTDPATRMLMSRMDGHLRAWVEEQDR</sequence>
<evidence type="ECO:0000256" key="1">
    <source>
        <dbReference type="SAM" id="MobiDB-lite"/>
    </source>
</evidence>
<dbReference type="InterPro" id="IPR003607">
    <property type="entry name" value="HD/PDEase_dom"/>
</dbReference>
<evidence type="ECO:0000313" key="3">
    <source>
        <dbReference type="EMBL" id="HJG36643.1"/>
    </source>
</evidence>
<feature type="region of interest" description="Disordered" evidence="1">
    <location>
        <begin position="115"/>
        <end position="137"/>
    </location>
</feature>